<evidence type="ECO:0000256" key="2">
    <source>
        <dbReference type="SAM" id="MobiDB-lite"/>
    </source>
</evidence>
<dbReference type="Gene3D" id="2.170.16.10">
    <property type="entry name" value="Hedgehog/Intein (Hint) domain"/>
    <property type="match status" value="1"/>
</dbReference>
<dbReference type="GO" id="GO:0016539">
    <property type="term" value="P:intein-mediated protein splicing"/>
    <property type="evidence" value="ECO:0007669"/>
    <property type="project" value="InterPro"/>
</dbReference>
<dbReference type="SMART" id="SM00458">
    <property type="entry name" value="RICIN"/>
    <property type="match status" value="1"/>
</dbReference>
<keyword evidence="1" id="KW-0677">Repeat</keyword>
<dbReference type="SUPFAM" id="SSF51294">
    <property type="entry name" value="Hedgehog/intein (Hint) domain"/>
    <property type="match status" value="1"/>
</dbReference>
<dbReference type="InterPro" id="IPR000772">
    <property type="entry name" value="Ricin_B_lectin"/>
</dbReference>
<dbReference type="InterPro" id="IPR003587">
    <property type="entry name" value="Hint_dom_N"/>
</dbReference>
<dbReference type="OrthoDB" id="291011at2"/>
<comment type="caution">
    <text evidence="5">The sequence shown here is derived from an EMBL/GenBank/DDBJ whole genome shotgun (WGS) entry which is preliminary data.</text>
</comment>
<dbReference type="SUPFAM" id="SSF50370">
    <property type="entry name" value="Ricin B-like lectins"/>
    <property type="match status" value="1"/>
</dbReference>
<dbReference type="NCBIfam" id="TIGR03696">
    <property type="entry name" value="Rhs_assc_core"/>
    <property type="match status" value="1"/>
</dbReference>
<name>A0A327Z0L5_9ACTN</name>
<dbReference type="InterPro" id="IPR030934">
    <property type="entry name" value="Intein_C"/>
</dbReference>
<evidence type="ECO:0000259" key="3">
    <source>
        <dbReference type="SMART" id="SM00306"/>
    </source>
</evidence>
<dbReference type="InterPro" id="IPR006141">
    <property type="entry name" value="Intein_N"/>
</dbReference>
<dbReference type="PROSITE" id="PS50817">
    <property type="entry name" value="INTEIN_N_TER"/>
    <property type="match status" value="1"/>
</dbReference>
<evidence type="ECO:0000313" key="6">
    <source>
        <dbReference type="Proteomes" id="UP000249341"/>
    </source>
</evidence>
<feature type="region of interest" description="Disordered" evidence="2">
    <location>
        <begin position="2258"/>
        <end position="2344"/>
    </location>
</feature>
<dbReference type="PANTHER" id="PTHR32305">
    <property type="match status" value="1"/>
</dbReference>
<accession>A0A327Z0L5</accession>
<evidence type="ECO:0000313" key="5">
    <source>
        <dbReference type="EMBL" id="RAK27722.1"/>
    </source>
</evidence>
<dbReference type="CDD" id="cd00081">
    <property type="entry name" value="Hint"/>
    <property type="match status" value="1"/>
</dbReference>
<dbReference type="PROSITE" id="PS50818">
    <property type="entry name" value="INTEIN_C_TER"/>
    <property type="match status" value="1"/>
</dbReference>
<dbReference type="Pfam" id="PF25023">
    <property type="entry name" value="TEN_YD-shell"/>
    <property type="match status" value="1"/>
</dbReference>
<dbReference type="PROSITE" id="PS50231">
    <property type="entry name" value="RICIN_B_LECTIN"/>
    <property type="match status" value="1"/>
</dbReference>
<reference evidence="5 6" key="1">
    <citation type="submission" date="2018-06" db="EMBL/GenBank/DDBJ databases">
        <title>Genomic Encyclopedia of Type Strains, Phase III (KMG-III): the genomes of soil and plant-associated and newly described type strains.</title>
        <authorList>
            <person name="Whitman W."/>
        </authorList>
    </citation>
    <scope>NUCLEOTIDE SEQUENCE [LARGE SCALE GENOMIC DNA]</scope>
    <source>
        <strain evidence="5 6">CGMCC 4.7090</strain>
    </source>
</reference>
<protein>
    <submittedName>
        <fullName evidence="5">Intein/intein/RHS repeat-associated protein</fullName>
    </submittedName>
</protein>
<proteinExistence type="predicted"/>
<dbReference type="Gene3D" id="2.180.10.10">
    <property type="entry name" value="RHS repeat-associated core"/>
    <property type="match status" value="2"/>
</dbReference>
<dbReference type="InterPro" id="IPR056823">
    <property type="entry name" value="TEN-like_YD-shell"/>
</dbReference>
<dbReference type="Pfam" id="PF14440">
    <property type="entry name" value="XOO_2897-deam"/>
    <property type="match status" value="1"/>
</dbReference>
<feature type="domain" description="Hint" evidence="3">
    <location>
        <begin position="2346"/>
        <end position="2444"/>
    </location>
</feature>
<dbReference type="InterPro" id="IPR035992">
    <property type="entry name" value="Ricin_B-like_lectins"/>
</dbReference>
<dbReference type="NCBIfam" id="TIGR01643">
    <property type="entry name" value="YD_repeat_2x"/>
    <property type="match status" value="1"/>
</dbReference>
<organism evidence="5 6">
    <name type="scientific">Actinoplanes lutulentus</name>
    <dbReference type="NCBI Taxonomy" id="1287878"/>
    <lineage>
        <taxon>Bacteria</taxon>
        <taxon>Bacillati</taxon>
        <taxon>Actinomycetota</taxon>
        <taxon>Actinomycetes</taxon>
        <taxon>Micromonosporales</taxon>
        <taxon>Micromonosporaceae</taxon>
        <taxon>Actinoplanes</taxon>
    </lineage>
</organism>
<feature type="compositionally biased region" description="Gly residues" evidence="2">
    <location>
        <begin position="2322"/>
        <end position="2340"/>
    </location>
</feature>
<dbReference type="InterPro" id="IPR031325">
    <property type="entry name" value="RHS_repeat"/>
</dbReference>
<dbReference type="PANTHER" id="PTHR32305:SF17">
    <property type="entry name" value="TRNA NUCLEASE WAPA"/>
    <property type="match status" value="1"/>
</dbReference>
<dbReference type="Pfam" id="PF07591">
    <property type="entry name" value="PT-HINT"/>
    <property type="match status" value="1"/>
</dbReference>
<gene>
    <name evidence="5" type="ORF">B0I29_122105</name>
</gene>
<feature type="compositionally biased region" description="Low complexity" evidence="2">
    <location>
        <begin position="2289"/>
        <end position="2299"/>
    </location>
</feature>
<dbReference type="InterPro" id="IPR006530">
    <property type="entry name" value="YD"/>
</dbReference>
<evidence type="ECO:0000259" key="4">
    <source>
        <dbReference type="SMART" id="SM00458"/>
    </source>
</evidence>
<feature type="compositionally biased region" description="Polar residues" evidence="2">
    <location>
        <begin position="2265"/>
        <end position="2287"/>
    </location>
</feature>
<feature type="compositionally biased region" description="Gly residues" evidence="2">
    <location>
        <begin position="2300"/>
        <end position="2313"/>
    </location>
</feature>
<dbReference type="Pfam" id="PF05593">
    <property type="entry name" value="RHS_repeat"/>
    <property type="match status" value="1"/>
</dbReference>
<dbReference type="EMBL" id="QLMJ01000022">
    <property type="protein sequence ID" value="RAK27722.1"/>
    <property type="molecule type" value="Genomic_DNA"/>
</dbReference>
<dbReference type="Gene3D" id="2.80.10.50">
    <property type="match status" value="1"/>
</dbReference>
<dbReference type="SMART" id="SM00306">
    <property type="entry name" value="HintN"/>
    <property type="match status" value="1"/>
</dbReference>
<feature type="domain" description="Ricin B lectin" evidence="4">
    <location>
        <begin position="1808"/>
        <end position="1942"/>
    </location>
</feature>
<dbReference type="InterPro" id="IPR036844">
    <property type="entry name" value="Hint_dom_sf"/>
</dbReference>
<dbReference type="InterPro" id="IPR050708">
    <property type="entry name" value="T6SS_VgrG/RHS"/>
</dbReference>
<keyword evidence="6" id="KW-1185">Reference proteome</keyword>
<dbReference type="InterPro" id="IPR022385">
    <property type="entry name" value="Rhs_assc_core"/>
</dbReference>
<evidence type="ECO:0000256" key="1">
    <source>
        <dbReference type="ARBA" id="ARBA00022737"/>
    </source>
</evidence>
<sequence length="2624" mass="279579">MRASGSPSRPLPDDGRPVLTEPGMRRIRRRARAAVVLSLVSALVLTDLPSVALAIPGDGMERGVEALELPELPESALVDPDADPDLPKVNPAEAVPLDPYTPASVVPWTEDTGVVDLTGAVAGAEPQAVEDLPIKLGVPEGGDAAAVAGEWTVDLAAPEDSQTAGVSGLIMKVTPPATVDPAAEVALSVVTDDFADLYGPQAADRFGLMLLPDCVYDSPGTGECAAVPPTGGTEDDDLSANSALSAADVISGAEALPTSVTAGSEAGVAARSAGSETRMITATVPVAKLISGSPSSGISAFATSSGSGVVGALDTGASVGGDYTASPLLSAGSWAAGSSSGAFTYAYQVQVPETAGGLVPKVGLSYSSQSVDGRTSSTNNQASWIGDGWDYAAGSITRTYTNCRQDSKKAGSNNAEHRTGDQCFGSRNATLSLSGMTTELVWVPEAGSQPLDEKGVWYTANGDGSKVELRKNTALKNGDEDGEYWVVTTRDGTQYQFGRHRLPGWSDHGDAADDPVTNSVLTVPVYGNHADEPCYKAKWTESSCYQGWRWNLDYVEDVHGNAMSMYWGRELNYYAPNFNFKDPVKYHRAGYLKRIDYGQRKDTVYTAAPLGRVTFDVQQRCYTEGSLTCTEENFTSKNPGNYRIWYDTPADLRCESGKMCWNASPSFFSRYRLDKITTLAQRTQGSTALQKVDEYQLAQSFPTLRMGANTALWLDSVTRTGFGTDGAGIKLNPVRFMANTEDMPNRLDNDARPSFSRLRIARVINEYLGETWVEYNTPTGACATGSGLPGKGDTAELKANTRLCFPAFWHPDGDVEDIDWFHKYVVTAIIESPNVDGGTDSRTEYEYSGPRWKLSEGEFSKKATRTYSQFAGFRQTAVYTGIDDDETAARRSKSVTRFFQGMGDSVPVTDVNGTEIAKDREPFAGRIAEELTYATDTADTATGWLTRSVNVPVATKLAERDLGDGLTPLRAWRVTEPRQITYTRSSGTGDDTSDLRTVETKTTFDEEYGLPQTVESLGDIDKTGDESCTKLEYLHHTAKNLIGLTKQTRTSPTTCTKATFDTLASLTSGSRVAYDYMSYGSVPSTDIHRGQVTQTWSLKDDGTGFQSDSVTTYDNIGRVKTTADDDGNTSKITYEPANGQVYKVISANALDFTETQTLEPGRAVTVQTVDINNLVSGAAYDALGRMVTAWGPGRSKDAPDFTATYTLPSIPAEGVDSLPPYVTTKNRGHDGTWHTSVSIYDGLGRERQSQEQGTGGGRLVTDTIYNASGEIRRTNNAYFTEGTPSGQLFSPLADTAIPNATRYIYDDMGRVVEEIPVLDGTDTPARGTKYQYGADWSTVINPAGSASYRMFNDALGRTTRVDTFTNTARTTFTTMRYEYNSRGYMVKATNSADTAHPWTWSYDLRGRLVSATDPDTGTTTNTYDKFDQVVTTTNARGVVVWNEYDALARPKQQRLGGKDGTLLADYTYDKATNGKGLPTTVTRYTDGLGYTQSISGFTPDYQPTATTISIPASVATTWGLKSSYSYNYSYTDTGLTETASLPAVGSLPAEKLLVRYTNDGLPLSVSGKDWYGAETVYSPSGQVLRSTLGAQPYRVWATAGYDEASGALTKQMTHREQLGSSNTYLVSSRSYGYDDAGNVTAIREQAAATAERQCFTYDTIGQLTKAWTSKDQATCAAGPISSGVVNAVAGADGAGYWQEYEYDLRGNRTKLVERNLTGNPAADSAAITSTTTYDYGKADGSQPQTLTKVSKAYVTAGGAQVKAEATRLYALTGETTSVTSVQTGDSQQVAWTHDGQVERITGEGNNGKSAYIGLADKCIDLSGGTAAVGTAIHLYSCNNTIAQKWGFVRSSEQTDPNLGALTIYDNKWCAQPAANTATSAVKLQKCDGSAAQNFKRNTTTGQLAHPASGLCVMVKDANSASATPLVLAACDTTSLAQQWQPQNETRFIYGPSGGRLMTIQGKDKQATLHLGESEITVLKGGALVNTQRSYPAPGGTVMRYAYGNGSAGLVAITSDHQGTPNAEVALASGMSYKLRKQDAFGNQRGASYLSQNMQTHTGFLGATSDDASGFVPLGARFYDPAVGRFLSADPVLDLTDPQQTNGYTYSHNNPVTHSDPTGMSITLNASEMAAALAGAGLSAAQVADAQAMMGKSLTDVILSAAWGILSEFIGLADAIGCFGGDMWACGSLILGAIPWGKLMKLPKIAKAIDRTIAAIQAFRSAKKAAEAVIAAARAAETAALNAKKLAIERAKKAAQAAKKKAADKVNTTSNSATNGAKKTGSPGQKQAQAKANPSGSSVSSGGGGGKAKPGGASGASNRSNGGTSGDGGGGKSGDGAGDAGGPSCLNNSFVPGTKVLLADGSTKAIEDVEPGDEVKVTDPETGETRIEQVTATITGSGVKHLVEITLDSDEKVTATDGHPFWVPELSKWVEATDLKPGQWLRTGSGSYVQISAIKRWTAPSATVYNLTVSNLHTYFVIADQTSLLVHNCQVEYGSTDLSQAVIQARLQSGNTGNTYAAVRYRDDNGVERIAVDHSIGGRDNHGEQRLHRQYGSSIIEMYVEFQPCVGRNQCRREMAEAGIPVSYTWPWDKSGSALATAAQKERLKFVRQAFRDAKSGNWGNPFAR</sequence>
<feature type="region of interest" description="Disordered" evidence="2">
    <location>
        <begin position="1"/>
        <end position="24"/>
    </location>
</feature>
<dbReference type="Proteomes" id="UP000249341">
    <property type="component" value="Unassembled WGS sequence"/>
</dbReference>
<dbReference type="Pfam" id="PF00652">
    <property type="entry name" value="Ricin_B_lectin"/>
    <property type="match status" value="1"/>
</dbReference>
<dbReference type="NCBIfam" id="TIGR01443">
    <property type="entry name" value="intein_Cterm"/>
    <property type="match status" value="1"/>
</dbReference>
<dbReference type="InterPro" id="IPR032722">
    <property type="entry name" value="Deaminase_XOO_2897"/>
</dbReference>